<protein>
    <recommendedName>
        <fullName evidence="3">PARP-type domain-containing protein</fullName>
    </recommendedName>
</protein>
<dbReference type="AlphaFoldDB" id="A0A1Y2NY51"/>
<evidence type="ECO:0008006" key="3">
    <source>
        <dbReference type="Google" id="ProtNLM"/>
    </source>
</evidence>
<name>A0A1Y2NY51_STRFR</name>
<organism evidence="1 2">
    <name type="scientific">Streptomyces fradiae ATCC 10745 = DSM 40063</name>
    <dbReference type="NCBI Taxonomy" id="1319510"/>
    <lineage>
        <taxon>Bacteria</taxon>
        <taxon>Bacillati</taxon>
        <taxon>Actinomycetota</taxon>
        <taxon>Actinomycetes</taxon>
        <taxon>Kitasatosporales</taxon>
        <taxon>Streptomycetaceae</taxon>
        <taxon>Streptomyces</taxon>
    </lineage>
</organism>
<dbReference type="Proteomes" id="UP000194318">
    <property type="component" value="Unassembled WGS sequence"/>
</dbReference>
<dbReference type="RefSeq" id="WP_140160827.1">
    <property type="nucleotide sequence ID" value="NZ_ASYR01000016.1"/>
</dbReference>
<comment type="caution">
    <text evidence="1">The sequence shown here is derived from an EMBL/GenBank/DDBJ whole genome shotgun (WGS) entry which is preliminary data.</text>
</comment>
<evidence type="ECO:0000313" key="2">
    <source>
        <dbReference type="Proteomes" id="UP000194318"/>
    </source>
</evidence>
<proteinExistence type="predicted"/>
<gene>
    <name evidence="1" type="ORF">BG846_02532</name>
</gene>
<evidence type="ECO:0000313" key="1">
    <source>
        <dbReference type="EMBL" id="OSY51858.1"/>
    </source>
</evidence>
<reference evidence="1 2" key="1">
    <citation type="submission" date="2016-09" db="EMBL/GenBank/DDBJ databases">
        <title>Streptomyces fradiae DSM40063, a candidate organism with high potential of specific P450 cytochromes.</title>
        <authorList>
            <person name="Grumaz C."/>
            <person name="Vainshtein Y."/>
            <person name="Kirstahler P."/>
            <person name="Sohn K."/>
        </authorList>
    </citation>
    <scope>NUCLEOTIDE SEQUENCE [LARGE SCALE GENOMIC DNA]</scope>
    <source>
        <strain evidence="1 2">DSM 40063</strain>
    </source>
</reference>
<dbReference type="EMBL" id="MIFZ01000217">
    <property type="protein sequence ID" value="OSY51858.1"/>
    <property type="molecule type" value="Genomic_DNA"/>
</dbReference>
<accession>A0A1Y2NY51</accession>
<sequence length="65" mass="7316">MTAPMPRFCAVCQRIIDGPADSHTPDSGSGAAPTVYYHRGCYSPGSYWAPAALRRRDPWLQRRHR</sequence>
<dbReference type="GeneID" id="91403010"/>